<reference evidence="5" key="1">
    <citation type="submission" date="2016-09" db="EMBL/GenBank/DDBJ databases">
        <title>Draft genome of thermotolerant cyanobacterium Desertifilum sp. strain IPPAS B-1220.</title>
        <authorList>
            <person name="Sinetova M.A."/>
            <person name="Bolakhan K."/>
            <person name="Zayadan B.K."/>
            <person name="Mironov K.S."/>
            <person name="Ustinova V."/>
            <person name="Kupriyanova E.V."/>
            <person name="Sidorov R.A."/>
            <person name="Skrypnik A.N."/>
            <person name="Gogoleva N.E."/>
            <person name="Gogolev Y.V."/>
            <person name="Los D.A."/>
        </authorList>
    </citation>
    <scope>NUCLEOTIDE SEQUENCE [LARGE SCALE GENOMIC DNA]</scope>
    <source>
        <strain evidence="5">IPPAS B-1220</strain>
    </source>
</reference>
<dbReference type="PIRSF" id="PIRSF002741">
    <property type="entry name" value="MppA"/>
    <property type="match status" value="1"/>
</dbReference>
<dbReference type="PROSITE" id="PS51257">
    <property type="entry name" value="PROKAR_LIPOPROTEIN"/>
    <property type="match status" value="1"/>
</dbReference>
<accession>A0A1E5QJ59</accession>
<comment type="similarity">
    <text evidence="1">Belongs to the bacterial solute-binding protein 5 family.</text>
</comment>
<name>A0A1E5QJ59_9CYAN</name>
<evidence type="ECO:0000313" key="5">
    <source>
        <dbReference type="EMBL" id="OEJ74641.1"/>
    </source>
</evidence>
<dbReference type="Gene3D" id="3.40.190.10">
    <property type="entry name" value="Periplasmic binding protein-like II"/>
    <property type="match status" value="1"/>
</dbReference>
<keyword evidence="2" id="KW-0813">Transport</keyword>
<dbReference type="STRING" id="1781255.BH720_13780"/>
<dbReference type="InterPro" id="IPR030678">
    <property type="entry name" value="Peptide/Ni-bd"/>
</dbReference>
<dbReference type="CDD" id="cd08500">
    <property type="entry name" value="PBP2_NikA_DppA_OppA_like_4"/>
    <property type="match status" value="1"/>
</dbReference>
<dbReference type="GO" id="GO:0043190">
    <property type="term" value="C:ATP-binding cassette (ABC) transporter complex"/>
    <property type="evidence" value="ECO:0007669"/>
    <property type="project" value="InterPro"/>
</dbReference>
<dbReference type="PANTHER" id="PTHR30290:SF9">
    <property type="entry name" value="OLIGOPEPTIDE-BINDING PROTEIN APPA"/>
    <property type="match status" value="1"/>
</dbReference>
<dbReference type="EMBL" id="MJGC01000064">
    <property type="protein sequence ID" value="OEJ74641.1"/>
    <property type="molecule type" value="Genomic_DNA"/>
</dbReference>
<dbReference type="Pfam" id="PF00496">
    <property type="entry name" value="SBP_bac_5"/>
    <property type="match status" value="1"/>
</dbReference>
<dbReference type="InterPro" id="IPR000914">
    <property type="entry name" value="SBP_5_dom"/>
</dbReference>
<dbReference type="Gene3D" id="3.10.105.10">
    <property type="entry name" value="Dipeptide-binding Protein, Domain 3"/>
    <property type="match status" value="1"/>
</dbReference>
<proteinExistence type="inferred from homology"/>
<evidence type="ECO:0000259" key="4">
    <source>
        <dbReference type="Pfam" id="PF00496"/>
    </source>
</evidence>
<dbReference type="AlphaFoldDB" id="A0A1E5QJ59"/>
<dbReference type="GO" id="GO:0015833">
    <property type="term" value="P:peptide transport"/>
    <property type="evidence" value="ECO:0007669"/>
    <property type="project" value="TreeGrafter"/>
</dbReference>
<dbReference type="GO" id="GO:1904680">
    <property type="term" value="F:peptide transmembrane transporter activity"/>
    <property type="evidence" value="ECO:0007669"/>
    <property type="project" value="TreeGrafter"/>
</dbReference>
<feature type="domain" description="Solute-binding protein family 5" evidence="4">
    <location>
        <begin position="78"/>
        <end position="495"/>
    </location>
</feature>
<dbReference type="GO" id="GO:0042597">
    <property type="term" value="C:periplasmic space"/>
    <property type="evidence" value="ECO:0007669"/>
    <property type="project" value="UniProtKB-ARBA"/>
</dbReference>
<dbReference type="PANTHER" id="PTHR30290">
    <property type="entry name" value="PERIPLASMIC BINDING COMPONENT OF ABC TRANSPORTER"/>
    <property type="match status" value="1"/>
</dbReference>
<dbReference type="SUPFAM" id="SSF53850">
    <property type="entry name" value="Periplasmic binding protein-like II"/>
    <property type="match status" value="1"/>
</dbReference>
<dbReference type="InterPro" id="IPR039424">
    <property type="entry name" value="SBP_5"/>
</dbReference>
<evidence type="ECO:0000256" key="3">
    <source>
        <dbReference type="ARBA" id="ARBA00022729"/>
    </source>
</evidence>
<evidence type="ECO:0000256" key="2">
    <source>
        <dbReference type="ARBA" id="ARBA00022448"/>
    </source>
</evidence>
<protein>
    <submittedName>
        <fullName evidence="5">Peptide ABC transporter substrate-binding protein</fullName>
    </submittedName>
</protein>
<evidence type="ECO:0000256" key="1">
    <source>
        <dbReference type="ARBA" id="ARBA00005695"/>
    </source>
</evidence>
<organism evidence="5">
    <name type="scientific">Desertifilum tharense IPPAS B-1220</name>
    <dbReference type="NCBI Taxonomy" id="1781255"/>
    <lineage>
        <taxon>Bacteria</taxon>
        <taxon>Bacillati</taxon>
        <taxon>Cyanobacteriota</taxon>
        <taxon>Cyanophyceae</taxon>
        <taxon>Desertifilales</taxon>
        <taxon>Desertifilaceae</taxon>
        <taxon>Desertifilum</taxon>
    </lineage>
</organism>
<comment type="caution">
    <text evidence="5">The sequence shown here is derived from an EMBL/GenBank/DDBJ whole genome shotgun (WGS) entry which is preliminary data.</text>
</comment>
<sequence length="595" mass="67596">MRRFWVTLGAIGWILLAPLFLTGCQPAILKTQAAQTSQIVLAILSDPKTFNPILNQEFPHIFLFAFEGLTKEDGITGEVQPALAESWQISPDRRRVTFTLRENLQWSDGHPLTADDVVFTYGEVIFNPDIPSDQKDPLRIGESGAFPTVRKLSDRAVEFTLPEPFAPFLRATSNIWLVPAHILRPTVEQRNRDGDPLFLSTWNTGTNPANVVTNGPYLIESYDASQRVVFRRNPYYWRRDDQGNRLPYIDRIVWQVVESTDTQLLQFRSGKLDIMGDSRPVRSEYFSLLKREEQRGRFTLEVGGPWSGTTFLSFNLNRATNERGQPLVDPIKSKWFNTPEFRQAVAYALNRDAMVNNVFRGVGVIQNSPVSVQSPYFLTPEAGLKVYDYDPENAKRLLESVGFQYNAQGQLLDADGNRVRFTLLTNSGNKNREGMGVQIRQDLSKIGIQVDFQPIAFNTLVSRLTNSRDWDAHIIGFTGGVEPHSAANLWTSTGGSHNFNLGPQPGQPPIQDWQVSDWEREIDRLFIAGAQELDETRRKAIYAEFQRIAQEQLPLIYLVNEVALMAVRDRVTNLKYSGLPTWGLWNIYELQLAEN</sequence>
<dbReference type="FunFam" id="3.10.105.10:FF:000006">
    <property type="entry name" value="Peptide ABC transporter substrate-binding protein"/>
    <property type="match status" value="1"/>
</dbReference>
<keyword evidence="3" id="KW-0732">Signal</keyword>
<gene>
    <name evidence="5" type="ORF">BH720_13780</name>
</gene>